<reference evidence="3" key="1">
    <citation type="journal article" date="2013" name="Science">
        <title>The Amborella genome and the evolution of flowering plants.</title>
        <authorList>
            <consortium name="Amborella Genome Project"/>
        </authorList>
    </citation>
    <scope>NUCLEOTIDE SEQUENCE [LARGE SCALE GENOMIC DNA]</scope>
</reference>
<feature type="compositionally biased region" description="Low complexity" evidence="1">
    <location>
        <begin position="1"/>
        <end position="16"/>
    </location>
</feature>
<keyword evidence="3" id="KW-1185">Reference proteome</keyword>
<evidence type="ECO:0000256" key="1">
    <source>
        <dbReference type="SAM" id="MobiDB-lite"/>
    </source>
</evidence>
<gene>
    <name evidence="2" type="ORF">AMTR_s00052p00104710</name>
</gene>
<organism evidence="2 3">
    <name type="scientific">Amborella trichopoda</name>
    <dbReference type="NCBI Taxonomy" id="13333"/>
    <lineage>
        <taxon>Eukaryota</taxon>
        <taxon>Viridiplantae</taxon>
        <taxon>Streptophyta</taxon>
        <taxon>Embryophyta</taxon>
        <taxon>Tracheophyta</taxon>
        <taxon>Spermatophyta</taxon>
        <taxon>Magnoliopsida</taxon>
        <taxon>Amborellales</taxon>
        <taxon>Amborellaceae</taxon>
        <taxon>Amborella</taxon>
    </lineage>
</organism>
<dbReference type="Gramene" id="ERN16388">
    <property type="protein sequence ID" value="ERN16388"/>
    <property type="gene ID" value="AMTR_s00052p00104710"/>
</dbReference>
<sequence length="127" mass="13668">MSYSPTCPQQTTPTIPNAEPSHFVPSKSLSVASVDSNFVDALVQSQGNADEVPRVMRFWYNGPHGALEAFTEVDSEARLKKKTKGKASAPIPKGAREFSNLALWVRYEKGDSFTEASSGCTAASSLV</sequence>
<feature type="region of interest" description="Disordered" evidence="1">
    <location>
        <begin position="1"/>
        <end position="21"/>
    </location>
</feature>
<dbReference type="HOGENOM" id="CLU_1973506_0_0_1"/>
<evidence type="ECO:0000313" key="3">
    <source>
        <dbReference type="Proteomes" id="UP000017836"/>
    </source>
</evidence>
<accession>U5D7N8</accession>
<evidence type="ECO:0000313" key="2">
    <source>
        <dbReference type="EMBL" id="ERN16388.1"/>
    </source>
</evidence>
<name>U5D7N8_AMBTC</name>
<dbReference type="EMBL" id="KI392446">
    <property type="protein sequence ID" value="ERN16388.1"/>
    <property type="molecule type" value="Genomic_DNA"/>
</dbReference>
<dbReference type="Proteomes" id="UP000017836">
    <property type="component" value="Unassembled WGS sequence"/>
</dbReference>
<proteinExistence type="predicted"/>
<protein>
    <submittedName>
        <fullName evidence="2">Uncharacterized protein</fullName>
    </submittedName>
</protein>
<dbReference type="AlphaFoldDB" id="U5D7N8"/>